<keyword evidence="3" id="KW-0788">Thiol protease</keyword>
<reference evidence="7 8" key="1">
    <citation type="journal article" date="2008" name="Nature">
        <title>The Phaeodactylum genome reveals the evolutionary history of diatom genomes.</title>
        <authorList>
            <person name="Bowler C."/>
            <person name="Allen A.E."/>
            <person name="Badger J.H."/>
            <person name="Grimwood J."/>
            <person name="Jabbari K."/>
            <person name="Kuo A."/>
            <person name="Maheswari U."/>
            <person name="Martens C."/>
            <person name="Maumus F."/>
            <person name="Otillar R.P."/>
            <person name="Rayko E."/>
            <person name="Salamov A."/>
            <person name="Vandepoele K."/>
            <person name="Beszteri B."/>
            <person name="Gruber A."/>
            <person name="Heijde M."/>
            <person name="Katinka M."/>
            <person name="Mock T."/>
            <person name="Valentin K."/>
            <person name="Verret F."/>
            <person name="Berges J.A."/>
            <person name="Brownlee C."/>
            <person name="Cadoret J.P."/>
            <person name="Chiovitti A."/>
            <person name="Choi C.J."/>
            <person name="Coesel S."/>
            <person name="De Martino A."/>
            <person name="Detter J.C."/>
            <person name="Durkin C."/>
            <person name="Falciatore A."/>
            <person name="Fournet J."/>
            <person name="Haruta M."/>
            <person name="Huysman M.J."/>
            <person name="Jenkins B.D."/>
            <person name="Jiroutova K."/>
            <person name="Jorgensen R.E."/>
            <person name="Joubert Y."/>
            <person name="Kaplan A."/>
            <person name="Kroger N."/>
            <person name="Kroth P.G."/>
            <person name="La Roche J."/>
            <person name="Lindquist E."/>
            <person name="Lommer M."/>
            <person name="Martin-Jezequel V."/>
            <person name="Lopez P.J."/>
            <person name="Lucas S."/>
            <person name="Mangogna M."/>
            <person name="McGinnis K."/>
            <person name="Medlin L.K."/>
            <person name="Montsant A."/>
            <person name="Oudot-Le Secq M.P."/>
            <person name="Napoli C."/>
            <person name="Obornik M."/>
            <person name="Parker M.S."/>
            <person name="Petit J.L."/>
            <person name="Porcel B.M."/>
            <person name="Poulsen N."/>
            <person name="Robison M."/>
            <person name="Rychlewski L."/>
            <person name="Rynearson T.A."/>
            <person name="Schmutz J."/>
            <person name="Shapiro H."/>
            <person name="Siaut M."/>
            <person name="Stanley M."/>
            <person name="Sussman M.R."/>
            <person name="Taylor A.R."/>
            <person name="Vardi A."/>
            <person name="von Dassow P."/>
            <person name="Vyverman W."/>
            <person name="Willis A."/>
            <person name="Wyrwicz L.S."/>
            <person name="Rokhsar D.S."/>
            <person name="Weissenbach J."/>
            <person name="Armbrust E.V."/>
            <person name="Green B.R."/>
            <person name="Van de Peer Y."/>
            <person name="Grigoriev I.V."/>
        </authorList>
    </citation>
    <scope>NUCLEOTIDE SEQUENCE [LARGE SCALE GENOMIC DNA]</scope>
    <source>
        <strain evidence="7 8">CCAP 1055/1</strain>
    </source>
</reference>
<dbReference type="Pfam" id="PF02338">
    <property type="entry name" value="OTU"/>
    <property type="match status" value="1"/>
</dbReference>
<dbReference type="PaxDb" id="2850-Phatr47866"/>
<feature type="region of interest" description="Disordered" evidence="4">
    <location>
        <begin position="23"/>
        <end position="54"/>
    </location>
</feature>
<dbReference type="GO" id="GO:0004843">
    <property type="term" value="F:cysteine-type deubiquitinase activity"/>
    <property type="evidence" value="ECO:0007669"/>
    <property type="project" value="UniProtKB-UniRule"/>
</dbReference>
<dbReference type="GO" id="GO:0036503">
    <property type="term" value="P:ERAD pathway"/>
    <property type="evidence" value="ECO:0007669"/>
    <property type="project" value="TreeGrafter"/>
</dbReference>
<feature type="chain" id="PRO_5002855431" description="Ubiquitin thioesterase OTU" evidence="5">
    <location>
        <begin position="25"/>
        <end position="344"/>
    </location>
</feature>
<sequence>MRERFPVGVCLAVILLSLLPLSESSGPAATSSPSLPRSRAIPQNKRQHTRPWNPSNHIDVNGFLSGLYDRIPGEWEEEVRLQTSFGTDFPCQIRQVPGDGNCLFHSISLCLQYAANGTHWDLNTSDRRGLDALYEHSQTLRRKAVEVLQHSQRRLFLQGRESLRAHELVQAAAQQYNLSPEEYCASMQQDSVWGGGPEIVALCNVLQRPIHVYELASTTTRSSRNDDERQSFVLRRMACFGSPKFDRRQPLHILSADSRFPDVTPGQQLASGNHFLALFPHERKVRRKQRLRGGFVRKCVTVSNARQTDQDDEPHLNEDEGKQPAGQRRHGRFTQWWRQLLLSL</sequence>
<feature type="signal peptide" evidence="5">
    <location>
        <begin position="1"/>
        <end position="24"/>
    </location>
</feature>
<dbReference type="PANTHER" id="PTHR13312:SF0">
    <property type="entry name" value="UBIQUITIN THIOESTERASE OTU1"/>
    <property type="match status" value="1"/>
</dbReference>
<dbReference type="SUPFAM" id="SSF54001">
    <property type="entry name" value="Cysteine proteinases"/>
    <property type="match status" value="1"/>
</dbReference>
<dbReference type="GeneID" id="7202992"/>
<evidence type="ECO:0000256" key="3">
    <source>
        <dbReference type="RuleBase" id="RU367104"/>
    </source>
</evidence>
<dbReference type="eggNOG" id="ENOG502S253">
    <property type="taxonomic scope" value="Eukaryota"/>
</dbReference>
<dbReference type="Gene3D" id="3.90.70.80">
    <property type="match status" value="1"/>
</dbReference>
<gene>
    <name evidence="7" type="ORF">PHATRDRAFT_47866</name>
</gene>
<keyword evidence="3" id="KW-0645">Protease</keyword>
<feature type="compositionally biased region" description="Basic and acidic residues" evidence="4">
    <location>
        <begin position="313"/>
        <end position="322"/>
    </location>
</feature>
<accession>B7G567</accession>
<evidence type="ECO:0000313" key="8">
    <source>
        <dbReference type="Proteomes" id="UP000000759"/>
    </source>
</evidence>
<dbReference type="AlphaFoldDB" id="B7G567"/>
<dbReference type="GO" id="GO:0030968">
    <property type="term" value="P:endoplasmic reticulum unfolded protein response"/>
    <property type="evidence" value="ECO:0007669"/>
    <property type="project" value="TreeGrafter"/>
</dbReference>
<organism evidence="7 8">
    <name type="scientific">Phaeodactylum tricornutum (strain CCAP 1055/1)</name>
    <dbReference type="NCBI Taxonomy" id="556484"/>
    <lineage>
        <taxon>Eukaryota</taxon>
        <taxon>Sar</taxon>
        <taxon>Stramenopiles</taxon>
        <taxon>Ochrophyta</taxon>
        <taxon>Bacillariophyta</taxon>
        <taxon>Bacillariophyceae</taxon>
        <taxon>Bacillariophycidae</taxon>
        <taxon>Naviculales</taxon>
        <taxon>Phaeodactylaceae</taxon>
        <taxon>Phaeodactylum</taxon>
    </lineage>
</organism>
<dbReference type="STRING" id="556484.B7G567"/>
<dbReference type="GO" id="GO:0005634">
    <property type="term" value="C:nucleus"/>
    <property type="evidence" value="ECO:0007669"/>
    <property type="project" value="TreeGrafter"/>
</dbReference>
<comment type="subcellular location">
    <subcellularLocation>
        <location evidence="3">Cytoplasm</location>
    </subcellularLocation>
</comment>
<dbReference type="InterPro" id="IPR003323">
    <property type="entry name" value="OTU_dom"/>
</dbReference>
<feature type="domain" description="OTU" evidence="6">
    <location>
        <begin position="91"/>
        <end position="281"/>
    </location>
</feature>
<keyword evidence="8" id="KW-1185">Reference proteome</keyword>
<dbReference type="InterPro" id="IPR038765">
    <property type="entry name" value="Papain-like_cys_pep_sf"/>
</dbReference>
<protein>
    <recommendedName>
        <fullName evidence="3">Ubiquitin thioesterase OTU</fullName>
        <ecNumber evidence="3">3.4.19.12</ecNumber>
    </recommendedName>
</protein>
<evidence type="ECO:0000256" key="1">
    <source>
        <dbReference type="ARBA" id="ARBA00000707"/>
    </source>
</evidence>
<evidence type="ECO:0000256" key="5">
    <source>
        <dbReference type="SAM" id="SignalP"/>
    </source>
</evidence>
<dbReference type="Proteomes" id="UP000000759">
    <property type="component" value="Chromosome 15"/>
</dbReference>
<comment type="function">
    <text evidence="3">Hydrolase that can remove conjugated ubiquitin from proteins and may therefore play an important regulatory role at the level of protein turnover by preventing degradation.</text>
</comment>
<reference evidence="8" key="2">
    <citation type="submission" date="2008-08" db="EMBL/GenBank/DDBJ databases">
        <authorList>
            <consortium name="Diatom Consortium"/>
            <person name="Grigoriev I."/>
            <person name="Grimwood J."/>
            <person name="Kuo A."/>
            <person name="Otillar R.P."/>
            <person name="Salamov A."/>
            <person name="Detter J.C."/>
            <person name="Lindquist E."/>
            <person name="Shapiro H."/>
            <person name="Lucas S."/>
            <person name="Glavina del Rio T."/>
            <person name="Pitluck S."/>
            <person name="Rokhsar D."/>
            <person name="Bowler C."/>
        </authorList>
    </citation>
    <scope>GENOME REANNOTATION</scope>
    <source>
        <strain evidence="8">CCAP 1055/1</strain>
    </source>
</reference>
<keyword evidence="3" id="KW-0963">Cytoplasm</keyword>
<proteinExistence type="predicted"/>
<dbReference type="OrthoDB" id="409956at2759"/>
<dbReference type="PROSITE" id="PS50802">
    <property type="entry name" value="OTU"/>
    <property type="match status" value="1"/>
</dbReference>
<keyword evidence="3" id="KW-0833">Ubl conjugation pathway</keyword>
<name>B7G567_PHATC</name>
<feature type="region of interest" description="Disordered" evidence="4">
    <location>
        <begin position="306"/>
        <end position="330"/>
    </location>
</feature>
<dbReference type="HOGENOM" id="CLU_781823_0_0_1"/>
<dbReference type="InParanoid" id="B7G567"/>
<evidence type="ECO:0000313" key="7">
    <source>
        <dbReference type="EMBL" id="EEC46095.1"/>
    </source>
</evidence>
<dbReference type="GO" id="GO:0016579">
    <property type="term" value="P:protein deubiquitination"/>
    <property type="evidence" value="ECO:0007669"/>
    <property type="project" value="TreeGrafter"/>
</dbReference>
<keyword evidence="2 3" id="KW-0378">Hydrolase</keyword>
<dbReference type="PANTHER" id="PTHR13312">
    <property type="entry name" value="HIV-INDUCED PROTEIN-7-LIKE PROTEASE"/>
    <property type="match status" value="1"/>
</dbReference>
<dbReference type="CDD" id="cd22744">
    <property type="entry name" value="OTU"/>
    <property type="match status" value="1"/>
</dbReference>
<evidence type="ECO:0000256" key="4">
    <source>
        <dbReference type="SAM" id="MobiDB-lite"/>
    </source>
</evidence>
<dbReference type="RefSeq" id="XP_002182194.1">
    <property type="nucleotide sequence ID" value="XM_002182158.1"/>
</dbReference>
<evidence type="ECO:0000256" key="2">
    <source>
        <dbReference type="ARBA" id="ARBA00022801"/>
    </source>
</evidence>
<keyword evidence="5" id="KW-0732">Signal</keyword>
<dbReference type="EMBL" id="CM000617">
    <property type="protein sequence ID" value="EEC46095.1"/>
    <property type="molecule type" value="Genomic_DNA"/>
</dbReference>
<dbReference type="GO" id="GO:0005829">
    <property type="term" value="C:cytosol"/>
    <property type="evidence" value="ECO:0007669"/>
    <property type="project" value="TreeGrafter"/>
</dbReference>
<dbReference type="EC" id="3.4.19.12" evidence="3"/>
<dbReference type="KEGG" id="pti:PHATRDRAFT_47866"/>
<evidence type="ECO:0000259" key="6">
    <source>
        <dbReference type="PROSITE" id="PS50802"/>
    </source>
</evidence>
<comment type="catalytic activity">
    <reaction evidence="1 3">
        <text>Thiol-dependent hydrolysis of ester, thioester, amide, peptide and isopeptide bonds formed by the C-terminal Gly of ubiquitin (a 76-residue protein attached to proteins as an intracellular targeting signal).</text>
        <dbReference type="EC" id="3.4.19.12"/>
    </reaction>
</comment>